<dbReference type="PANTHER" id="PTHR30582">
    <property type="entry name" value="L,D-TRANSPEPTIDASE"/>
    <property type="match status" value="1"/>
</dbReference>
<feature type="active site" description="Nucleophile" evidence="7">
    <location>
        <position position="452"/>
    </location>
</feature>
<dbReference type="Pfam" id="PF13517">
    <property type="entry name" value="FG-GAP_3"/>
    <property type="match status" value="1"/>
</dbReference>
<dbReference type="GO" id="GO:0008360">
    <property type="term" value="P:regulation of cell shape"/>
    <property type="evidence" value="ECO:0007669"/>
    <property type="project" value="UniProtKB-UniRule"/>
</dbReference>
<protein>
    <recommendedName>
        <fullName evidence="8">L,D-TPase catalytic domain-containing protein</fullName>
    </recommendedName>
</protein>
<feature type="active site" description="Proton donor/acceptor" evidence="7">
    <location>
        <position position="436"/>
    </location>
</feature>
<comment type="pathway">
    <text evidence="1 7">Cell wall biogenesis; peptidoglycan biosynthesis.</text>
</comment>
<dbReference type="Gene3D" id="2.40.440.10">
    <property type="entry name" value="L,D-transpeptidase catalytic domain-like"/>
    <property type="match status" value="1"/>
</dbReference>
<dbReference type="GO" id="GO:0016740">
    <property type="term" value="F:transferase activity"/>
    <property type="evidence" value="ECO:0007669"/>
    <property type="project" value="UniProtKB-KW"/>
</dbReference>
<dbReference type="GO" id="GO:0071972">
    <property type="term" value="F:peptidoglycan L,D-transpeptidase activity"/>
    <property type="evidence" value="ECO:0007669"/>
    <property type="project" value="TreeGrafter"/>
</dbReference>
<keyword evidence="3" id="KW-0732">Signal</keyword>
<organism evidence="9 10">
    <name type="scientific">Candidatus Kerfeldbacteria bacterium RIFCSPHIGHO2_02_FULL_42_14</name>
    <dbReference type="NCBI Taxonomy" id="1798540"/>
    <lineage>
        <taxon>Bacteria</taxon>
        <taxon>Candidatus Kerfeldiibacteriota</taxon>
    </lineage>
</organism>
<dbReference type="InterPro" id="IPR038063">
    <property type="entry name" value="Transpep_catalytic_dom"/>
</dbReference>
<sequence length="477" mass="52555">MIYFLSKNKAYKAFIFVSVFLGVTVFGVQHAEARETYTPEVRIFRSGDFEKNLSFQAYSGNFAGGADVAIGDLGGDGVDEIITGAGPGGGSHLRLFRQNGSFITGFFAYETNMQKGIHIASGDLDCDGKDEIVTGPRYGGGPFIRVFDGQGMPRFTAGFYAFAEDYHGGVEVTTANIDDQCGDEIVVATGKEARPHVRIFDRFGKVLPLEYFPFAEKMNGGVSIAKANVDGGGEDELIMGVDSGSQSRVKVYKTNTEKTVLGEWRVYADDFYGGINVEGADIDGDGYDEILVVPNSDGGPHVRIFEANGKEIAGAFFAYEKDFTGGVNITGADLNKDGKSEIIVAPNREIYEGGPKRIKIIIGEQKLYAYEGKKLVNSFLISSGLPGFETPRGKFTVYRKLLWHDYIWTYGPGSPLNYNLPRVQYNLNFAPHYYIHYAYWHNNFGKKMSHGCVNVNKVNSEWVYNWAEIGTPVEIVD</sequence>
<evidence type="ECO:0000256" key="7">
    <source>
        <dbReference type="PROSITE-ProRule" id="PRU01373"/>
    </source>
</evidence>
<dbReference type="EMBL" id="MHKB01000013">
    <property type="protein sequence ID" value="OGY78672.1"/>
    <property type="molecule type" value="Genomic_DNA"/>
</dbReference>
<evidence type="ECO:0000259" key="8">
    <source>
        <dbReference type="PROSITE" id="PS52029"/>
    </source>
</evidence>
<dbReference type="GO" id="GO:0071555">
    <property type="term" value="P:cell wall organization"/>
    <property type="evidence" value="ECO:0007669"/>
    <property type="project" value="UniProtKB-UniRule"/>
</dbReference>
<accession>A0A1G2AP46</accession>
<dbReference type="GO" id="GO:0005576">
    <property type="term" value="C:extracellular region"/>
    <property type="evidence" value="ECO:0007669"/>
    <property type="project" value="TreeGrafter"/>
</dbReference>
<dbReference type="STRING" id="1798540.A3B74_04845"/>
<evidence type="ECO:0000256" key="2">
    <source>
        <dbReference type="ARBA" id="ARBA00022679"/>
    </source>
</evidence>
<dbReference type="SUPFAM" id="SSF141523">
    <property type="entry name" value="L,D-transpeptidase catalytic domain-like"/>
    <property type="match status" value="1"/>
</dbReference>
<dbReference type="PROSITE" id="PS52029">
    <property type="entry name" value="LD_TPASE"/>
    <property type="match status" value="1"/>
</dbReference>
<comment type="caution">
    <text evidence="9">The sequence shown here is derived from an EMBL/GenBank/DDBJ whole genome shotgun (WGS) entry which is preliminary data.</text>
</comment>
<feature type="domain" description="L,D-TPase catalytic" evidence="8">
    <location>
        <begin position="356"/>
        <end position="476"/>
    </location>
</feature>
<name>A0A1G2AP46_9BACT</name>
<dbReference type="SUPFAM" id="SSF69318">
    <property type="entry name" value="Integrin alpha N-terminal domain"/>
    <property type="match status" value="1"/>
</dbReference>
<reference evidence="9 10" key="1">
    <citation type="journal article" date="2016" name="Nat. Commun.">
        <title>Thousands of microbial genomes shed light on interconnected biogeochemical processes in an aquifer system.</title>
        <authorList>
            <person name="Anantharaman K."/>
            <person name="Brown C.T."/>
            <person name="Hug L.A."/>
            <person name="Sharon I."/>
            <person name="Castelle C.J."/>
            <person name="Probst A.J."/>
            <person name="Thomas B.C."/>
            <person name="Singh A."/>
            <person name="Wilkins M.J."/>
            <person name="Karaoz U."/>
            <person name="Brodie E.L."/>
            <person name="Williams K.H."/>
            <person name="Hubbard S.S."/>
            <person name="Banfield J.F."/>
        </authorList>
    </citation>
    <scope>NUCLEOTIDE SEQUENCE [LARGE SCALE GENOMIC DNA]</scope>
</reference>
<evidence type="ECO:0000256" key="5">
    <source>
        <dbReference type="ARBA" id="ARBA00022984"/>
    </source>
</evidence>
<dbReference type="CDD" id="cd16913">
    <property type="entry name" value="YkuD_like"/>
    <property type="match status" value="1"/>
</dbReference>
<keyword evidence="4 7" id="KW-0133">Cell shape</keyword>
<dbReference type="GO" id="GO:0018104">
    <property type="term" value="P:peptidoglycan-protein cross-linking"/>
    <property type="evidence" value="ECO:0007669"/>
    <property type="project" value="TreeGrafter"/>
</dbReference>
<dbReference type="Pfam" id="PF03734">
    <property type="entry name" value="YkuD"/>
    <property type="match status" value="1"/>
</dbReference>
<gene>
    <name evidence="9" type="ORF">A3B74_04845</name>
</gene>
<evidence type="ECO:0000256" key="3">
    <source>
        <dbReference type="ARBA" id="ARBA00022729"/>
    </source>
</evidence>
<proteinExistence type="predicted"/>
<dbReference type="AlphaFoldDB" id="A0A1G2AP46"/>
<dbReference type="Proteomes" id="UP000177165">
    <property type="component" value="Unassembled WGS sequence"/>
</dbReference>
<evidence type="ECO:0000313" key="9">
    <source>
        <dbReference type="EMBL" id="OGY78672.1"/>
    </source>
</evidence>
<dbReference type="Gene3D" id="2.130.10.130">
    <property type="entry name" value="Integrin alpha, N-terminal"/>
    <property type="match status" value="2"/>
</dbReference>
<dbReference type="InterPro" id="IPR028994">
    <property type="entry name" value="Integrin_alpha_N"/>
</dbReference>
<keyword evidence="6 7" id="KW-0961">Cell wall biogenesis/degradation</keyword>
<dbReference type="InterPro" id="IPR005490">
    <property type="entry name" value="LD_TPept_cat_dom"/>
</dbReference>
<keyword evidence="5 7" id="KW-0573">Peptidoglycan synthesis</keyword>
<evidence type="ECO:0000256" key="1">
    <source>
        <dbReference type="ARBA" id="ARBA00004752"/>
    </source>
</evidence>
<dbReference type="InterPro" id="IPR013517">
    <property type="entry name" value="FG-GAP"/>
</dbReference>
<dbReference type="PANTHER" id="PTHR30582:SF2">
    <property type="entry name" value="L,D-TRANSPEPTIDASE YCIB-RELATED"/>
    <property type="match status" value="1"/>
</dbReference>
<evidence type="ECO:0000256" key="6">
    <source>
        <dbReference type="ARBA" id="ARBA00023316"/>
    </source>
</evidence>
<dbReference type="UniPathway" id="UPA00219"/>
<keyword evidence="2" id="KW-0808">Transferase</keyword>
<dbReference type="InterPro" id="IPR050979">
    <property type="entry name" value="LD-transpeptidase"/>
</dbReference>
<evidence type="ECO:0000313" key="10">
    <source>
        <dbReference type="Proteomes" id="UP000177165"/>
    </source>
</evidence>
<evidence type="ECO:0000256" key="4">
    <source>
        <dbReference type="ARBA" id="ARBA00022960"/>
    </source>
</evidence>